<dbReference type="Proteomes" id="UP000824175">
    <property type="component" value="Unassembled WGS sequence"/>
</dbReference>
<keyword evidence="1" id="KW-0285">Flavoprotein</keyword>
<keyword evidence="2" id="KW-0560">Oxidoreductase</keyword>
<dbReference type="EMBL" id="DVMJ01000107">
    <property type="protein sequence ID" value="HIU14703.1"/>
    <property type="molecule type" value="Genomic_DNA"/>
</dbReference>
<reference evidence="5" key="2">
    <citation type="journal article" date="2021" name="PeerJ">
        <title>Extensive microbial diversity within the chicken gut microbiome revealed by metagenomics and culture.</title>
        <authorList>
            <person name="Gilroy R."/>
            <person name="Ravi A."/>
            <person name="Getino M."/>
            <person name="Pursley I."/>
            <person name="Horton D.L."/>
            <person name="Alikhan N.F."/>
            <person name="Baker D."/>
            <person name="Gharbi K."/>
            <person name="Hall N."/>
            <person name="Watson M."/>
            <person name="Adriaenssens E.M."/>
            <person name="Foster-Nyarko E."/>
            <person name="Jarju S."/>
            <person name="Secka A."/>
            <person name="Antonio M."/>
            <person name="Oren A."/>
            <person name="Chaudhuri R.R."/>
            <person name="La Ragione R."/>
            <person name="Hildebrand F."/>
            <person name="Pallen M.J."/>
        </authorList>
    </citation>
    <scope>NUCLEOTIDE SEQUENCE</scope>
    <source>
        <strain evidence="5">CHK195-11698</strain>
    </source>
</reference>
<dbReference type="Pfam" id="PF07992">
    <property type="entry name" value="Pyr_redox_2"/>
    <property type="match status" value="1"/>
</dbReference>
<dbReference type="InterPro" id="IPR036249">
    <property type="entry name" value="Thioredoxin-like_sf"/>
</dbReference>
<feature type="domain" description="FAD/NAD(P)-binding" evidence="3">
    <location>
        <begin position="5"/>
        <end position="296"/>
    </location>
</feature>
<dbReference type="Gene3D" id="3.50.50.60">
    <property type="entry name" value="FAD/NAD(P)-binding domain"/>
    <property type="match status" value="2"/>
</dbReference>
<evidence type="ECO:0000256" key="2">
    <source>
        <dbReference type="ARBA" id="ARBA00023002"/>
    </source>
</evidence>
<dbReference type="SUPFAM" id="SSF52833">
    <property type="entry name" value="Thioredoxin-like"/>
    <property type="match status" value="2"/>
</dbReference>
<feature type="domain" description="Thioredoxin-like fold" evidence="4">
    <location>
        <begin position="464"/>
        <end position="526"/>
    </location>
</feature>
<dbReference type="PRINTS" id="PR00469">
    <property type="entry name" value="PNDRDTASEII"/>
</dbReference>
<dbReference type="InterPro" id="IPR050097">
    <property type="entry name" value="Ferredoxin-NADP_redctase_2"/>
</dbReference>
<evidence type="ECO:0000259" key="4">
    <source>
        <dbReference type="Pfam" id="PF13192"/>
    </source>
</evidence>
<protein>
    <submittedName>
        <fullName evidence="5">FAD-dependent oxidoreductase</fullName>
    </submittedName>
</protein>
<dbReference type="InterPro" id="IPR044142">
    <property type="entry name" value="AhpF_NTD_N"/>
</dbReference>
<dbReference type="InterPro" id="IPR012336">
    <property type="entry name" value="Thioredoxin-like_fold"/>
</dbReference>
<dbReference type="Gene3D" id="3.40.30.80">
    <property type="match status" value="1"/>
</dbReference>
<dbReference type="AlphaFoldDB" id="A0A9D1HQL3"/>
<sequence>METIYDAIIVGGGPAGLAAAIYLARAKYSVLVLEKEKFGGQITITSEIVNYPGVLEDSGTGLTQKMRQQAEHFGARFQLCEVQSLQLEGSIKKVKTDKGELSCVGLVLATGAHPRQLGFPGEKTFQGRGIAYCATCDGEFFEGCELFVIGGGFAACEEAVFLTQYATKVTMIVREEDFTAAKSIADEAREHPKIECIFETEIIEAGGEDSLEYAVFRNNRTGETWRYEASEHGRFGIFVFAGYVPANELFKDQLELNQGGYLVTDRHQATNIAGVYGAGDICEKDLRQVVTAVSDGALAATALEKYISKTCQEEQIETIKMQKTPQPKVKHVDAPLADDRFISQEIIEQLAPILARLDHEVTLKVAVTNDDFGLEMKQFASEFAALNDHIRLDERTDAPASPYIEVLAEGQDQGIIYHLVPGGHEFNSFVLAVYFSGCSTATPLESSLQQAIQSLDTHRLDLYVSLSCTMCPELVQACQRLAIENAKIHVSIFDINHFPQKKEEYKIMSVPCLVIDEKEVTFGKKNLETVLALLKA</sequence>
<dbReference type="SUPFAM" id="SSF51905">
    <property type="entry name" value="FAD/NAD(P)-binding domain"/>
    <property type="match status" value="1"/>
</dbReference>
<accession>A0A9D1HQL3</accession>
<comment type="caution">
    <text evidence="5">The sequence shown here is derived from an EMBL/GenBank/DDBJ whole genome shotgun (WGS) entry which is preliminary data.</text>
</comment>
<dbReference type="PANTHER" id="PTHR48105">
    <property type="entry name" value="THIOREDOXIN REDUCTASE 1-RELATED-RELATED"/>
    <property type="match status" value="1"/>
</dbReference>
<evidence type="ECO:0000256" key="1">
    <source>
        <dbReference type="ARBA" id="ARBA00022630"/>
    </source>
</evidence>
<dbReference type="GO" id="GO:0016491">
    <property type="term" value="F:oxidoreductase activity"/>
    <property type="evidence" value="ECO:0007669"/>
    <property type="project" value="UniProtKB-KW"/>
</dbReference>
<evidence type="ECO:0000259" key="3">
    <source>
        <dbReference type="Pfam" id="PF07992"/>
    </source>
</evidence>
<dbReference type="Pfam" id="PF13192">
    <property type="entry name" value="Thioredoxin_3"/>
    <property type="match status" value="1"/>
</dbReference>
<name>A0A9D1HQL3_9FIRM</name>
<evidence type="ECO:0000313" key="6">
    <source>
        <dbReference type="Proteomes" id="UP000824175"/>
    </source>
</evidence>
<dbReference type="PRINTS" id="PR00368">
    <property type="entry name" value="FADPNR"/>
</dbReference>
<proteinExistence type="predicted"/>
<organism evidence="5 6">
    <name type="scientific">Candidatus Fimiplasma intestinipullorum</name>
    <dbReference type="NCBI Taxonomy" id="2840825"/>
    <lineage>
        <taxon>Bacteria</taxon>
        <taxon>Bacillati</taxon>
        <taxon>Bacillota</taxon>
        <taxon>Clostridia</taxon>
        <taxon>Eubacteriales</taxon>
        <taxon>Candidatus Fimiplasma</taxon>
    </lineage>
</organism>
<dbReference type="CDD" id="cd02974">
    <property type="entry name" value="AhpF_NTD_N"/>
    <property type="match status" value="1"/>
</dbReference>
<gene>
    <name evidence="5" type="ORF">IAD15_11665</name>
</gene>
<dbReference type="InterPro" id="IPR036188">
    <property type="entry name" value="FAD/NAD-bd_sf"/>
</dbReference>
<dbReference type="InterPro" id="IPR023753">
    <property type="entry name" value="FAD/NAD-binding_dom"/>
</dbReference>
<reference evidence="5" key="1">
    <citation type="submission" date="2020-10" db="EMBL/GenBank/DDBJ databases">
        <authorList>
            <person name="Gilroy R."/>
        </authorList>
    </citation>
    <scope>NUCLEOTIDE SEQUENCE</scope>
    <source>
        <strain evidence="5">CHK195-11698</strain>
    </source>
</reference>
<evidence type="ECO:0000313" key="5">
    <source>
        <dbReference type="EMBL" id="HIU14703.1"/>
    </source>
</evidence>